<evidence type="ECO:0000256" key="2">
    <source>
        <dbReference type="ARBA" id="ARBA00022573"/>
    </source>
</evidence>
<organism evidence="4 5">
    <name type="scientific">Corynebacterium sphenisci DSM 44792</name>
    <dbReference type="NCBI Taxonomy" id="1437874"/>
    <lineage>
        <taxon>Bacteria</taxon>
        <taxon>Bacillati</taxon>
        <taxon>Actinomycetota</taxon>
        <taxon>Actinomycetes</taxon>
        <taxon>Mycobacteriales</taxon>
        <taxon>Corynebacteriaceae</taxon>
        <taxon>Corynebacterium</taxon>
    </lineage>
</organism>
<comment type="pathway">
    <text evidence="1">Cofactor biosynthesis; adenosylcobalamin biosynthesis.</text>
</comment>
<dbReference type="EMBL" id="CP009248">
    <property type="protein sequence ID" value="APT90798.1"/>
    <property type="molecule type" value="Genomic_DNA"/>
</dbReference>
<name>A0A1L7CY91_9CORY</name>
<dbReference type="Pfam" id="PF02571">
    <property type="entry name" value="CbiJ"/>
    <property type="match status" value="1"/>
</dbReference>
<dbReference type="NCBIfam" id="TIGR00715">
    <property type="entry name" value="precor6x_red"/>
    <property type="match status" value="1"/>
</dbReference>
<reference evidence="4 5" key="1">
    <citation type="submission" date="2014-08" db="EMBL/GenBank/DDBJ databases">
        <title>Complete genome sequence of Corynebacterium sphenisci CECT 5990(T) (=DSM 44792(T)), isolated from healthy wild penguins.</title>
        <authorList>
            <person name="Ruckert C."/>
            <person name="Albersmeier A."/>
            <person name="Winkler A."/>
            <person name="Kalinowski J."/>
        </authorList>
    </citation>
    <scope>NUCLEOTIDE SEQUENCE [LARGE SCALE GENOMIC DNA]</scope>
    <source>
        <strain evidence="4 5">DSM 44792</strain>
    </source>
</reference>
<evidence type="ECO:0000313" key="5">
    <source>
        <dbReference type="Proteomes" id="UP000185469"/>
    </source>
</evidence>
<dbReference type="PANTHER" id="PTHR36925">
    <property type="entry name" value="COBALT-PRECORRIN-6A REDUCTASE"/>
    <property type="match status" value="1"/>
</dbReference>
<evidence type="ECO:0000256" key="1">
    <source>
        <dbReference type="ARBA" id="ARBA00004953"/>
    </source>
</evidence>
<dbReference type="RefSeq" id="WP_075692040.1">
    <property type="nucleotide sequence ID" value="NZ_CP009248.1"/>
</dbReference>
<dbReference type="UniPathway" id="UPA00148"/>
<evidence type="ECO:0000313" key="4">
    <source>
        <dbReference type="EMBL" id="APT90798.1"/>
    </source>
</evidence>
<sequence>MRALILGGTAEGRELAARLTAEGWAVTSSLAGRVAAPRLPVGRVRIGGFGGPAGLARHLVEEDVTVLVDATHPFAERISISAAEAARATGVALVALHRPAWTPGRGEEWLEVDSMAEAAALVRRRFRAPFLTIGRQQLAHFAEDAEGRYLIRCVDEPEPPLPPNRTVVLSRGPYEVAAERKLMRDYAVDCLVTKNSGGAATHAKLEAARDLRKPVVMVRRPRLPGADIAVVVEDVDSAVRAARRAGWTR</sequence>
<dbReference type="GO" id="GO:0016994">
    <property type="term" value="F:precorrin-6A reductase activity"/>
    <property type="evidence" value="ECO:0007669"/>
    <property type="project" value="InterPro"/>
</dbReference>
<protein>
    <submittedName>
        <fullName evidence="4">Cobalt-precorrin-6X reductase</fullName>
    </submittedName>
</protein>
<dbReference type="KEGG" id="csph:CSPHI_06765"/>
<gene>
    <name evidence="4" type="ORF">CSPHI_06765</name>
</gene>
<accession>A0A1L7CY91</accession>
<dbReference type="PROSITE" id="PS51014">
    <property type="entry name" value="COBK_CBIJ"/>
    <property type="match status" value="1"/>
</dbReference>
<dbReference type="PANTHER" id="PTHR36925:SF1">
    <property type="entry name" value="COBALT-PRECORRIN-6A REDUCTASE"/>
    <property type="match status" value="1"/>
</dbReference>
<dbReference type="Proteomes" id="UP000185469">
    <property type="component" value="Chromosome"/>
</dbReference>
<keyword evidence="5" id="KW-1185">Reference proteome</keyword>
<dbReference type="NCBIfam" id="NF005968">
    <property type="entry name" value="PRK08057.1-2"/>
    <property type="match status" value="1"/>
</dbReference>
<dbReference type="InterPro" id="IPR003723">
    <property type="entry name" value="Precorrin-6x_reduct"/>
</dbReference>
<evidence type="ECO:0000256" key="3">
    <source>
        <dbReference type="ARBA" id="ARBA00023002"/>
    </source>
</evidence>
<dbReference type="OrthoDB" id="5183775at2"/>
<dbReference type="GO" id="GO:0009236">
    <property type="term" value="P:cobalamin biosynthetic process"/>
    <property type="evidence" value="ECO:0007669"/>
    <property type="project" value="UniProtKB-UniPathway"/>
</dbReference>
<dbReference type="STRING" id="1437874.CSPHI_06765"/>
<keyword evidence="3" id="KW-0560">Oxidoreductase</keyword>
<dbReference type="AlphaFoldDB" id="A0A1L7CY91"/>
<proteinExistence type="predicted"/>
<keyword evidence="2" id="KW-0169">Cobalamin biosynthesis</keyword>